<dbReference type="Proteomes" id="UP000476176">
    <property type="component" value="Unassembled WGS sequence"/>
</dbReference>
<gene>
    <name evidence="7" type="ORF">PF002_g10415</name>
    <name evidence="6" type="ORF">PF004_g25873</name>
    <name evidence="4" type="ORF">PF006_g17979</name>
    <name evidence="5" type="ORF">PF007_g5389</name>
    <name evidence="2" type="ORF">PF009_g10233</name>
    <name evidence="3" type="ORF">PF010_g18455</name>
</gene>
<dbReference type="EMBL" id="QXFZ01000187">
    <property type="protein sequence ID" value="KAE9128109.1"/>
    <property type="molecule type" value="Genomic_DNA"/>
</dbReference>
<evidence type="ECO:0000313" key="10">
    <source>
        <dbReference type="Proteomes" id="UP000440732"/>
    </source>
</evidence>
<proteinExistence type="predicted"/>
<dbReference type="EMBL" id="QXGF01000456">
    <property type="protein sequence ID" value="KAE8939935.1"/>
    <property type="molecule type" value="Genomic_DNA"/>
</dbReference>
<evidence type="ECO:0000313" key="7">
    <source>
        <dbReference type="EMBL" id="KAE9239144.1"/>
    </source>
</evidence>
<dbReference type="Proteomes" id="UP000441208">
    <property type="component" value="Unassembled WGS sequence"/>
</dbReference>
<feature type="region of interest" description="Disordered" evidence="1">
    <location>
        <begin position="1"/>
        <end position="31"/>
    </location>
</feature>
<evidence type="ECO:0000313" key="3">
    <source>
        <dbReference type="EMBL" id="KAE9090781.1"/>
    </source>
</evidence>
<reference evidence="8 9" key="1">
    <citation type="submission" date="2018-08" db="EMBL/GenBank/DDBJ databases">
        <title>Genomic investigation of the strawberry pathogen Phytophthora fragariae indicates pathogenicity is determined by transcriptional variation in three key races.</title>
        <authorList>
            <person name="Adams T.M."/>
            <person name="Armitage A.D."/>
            <person name="Sobczyk M.K."/>
            <person name="Bates H.J."/>
            <person name="Dunwell J.M."/>
            <person name="Nellist C.F."/>
            <person name="Harrison R.J."/>
        </authorList>
    </citation>
    <scope>NUCLEOTIDE SEQUENCE [LARGE SCALE GENOMIC DNA]</scope>
    <source>
        <strain evidence="7 9">BC-1</strain>
        <strain evidence="6 12">BC-23</strain>
        <strain evidence="4 10">NOV-5</strain>
        <strain evidence="5 11">NOV-71</strain>
        <strain evidence="2 8">NOV-9</strain>
        <strain evidence="3 13">ONT-3</strain>
    </source>
</reference>
<dbReference type="EMBL" id="QXGA01001362">
    <property type="protein sequence ID" value="KAE9121112.1"/>
    <property type="molecule type" value="Genomic_DNA"/>
</dbReference>
<evidence type="ECO:0000313" key="4">
    <source>
        <dbReference type="EMBL" id="KAE9121112.1"/>
    </source>
</evidence>
<dbReference type="Proteomes" id="UP000440367">
    <property type="component" value="Unassembled WGS sequence"/>
</dbReference>
<evidence type="ECO:0000313" key="8">
    <source>
        <dbReference type="Proteomes" id="UP000429523"/>
    </source>
</evidence>
<dbReference type="EMBL" id="QXGC01003264">
    <property type="protein sequence ID" value="KAE9177100.1"/>
    <property type="molecule type" value="Genomic_DNA"/>
</dbReference>
<dbReference type="EMBL" id="QXFX01001408">
    <property type="protein sequence ID" value="KAE9090781.1"/>
    <property type="molecule type" value="Genomic_DNA"/>
</dbReference>
<dbReference type="Proteomes" id="UP000429523">
    <property type="component" value="Unassembled WGS sequence"/>
</dbReference>
<protein>
    <submittedName>
        <fullName evidence="7">Uncharacterized protein</fullName>
    </submittedName>
</protein>
<dbReference type="Proteomes" id="UP000440732">
    <property type="component" value="Unassembled WGS sequence"/>
</dbReference>
<organism evidence="7 9">
    <name type="scientific">Phytophthora fragariae</name>
    <dbReference type="NCBI Taxonomy" id="53985"/>
    <lineage>
        <taxon>Eukaryota</taxon>
        <taxon>Sar</taxon>
        <taxon>Stramenopiles</taxon>
        <taxon>Oomycota</taxon>
        <taxon>Peronosporomycetes</taxon>
        <taxon>Peronosporales</taxon>
        <taxon>Peronosporaceae</taxon>
        <taxon>Phytophthora</taxon>
    </lineage>
</organism>
<name>A0A6A3ZR38_9STRA</name>
<evidence type="ECO:0000313" key="9">
    <source>
        <dbReference type="Proteomes" id="UP000440367"/>
    </source>
</evidence>
<evidence type="ECO:0000313" key="2">
    <source>
        <dbReference type="EMBL" id="KAE8939935.1"/>
    </source>
</evidence>
<evidence type="ECO:0000313" key="12">
    <source>
        <dbReference type="Proteomes" id="UP000476176"/>
    </source>
</evidence>
<evidence type="ECO:0000256" key="1">
    <source>
        <dbReference type="SAM" id="MobiDB-lite"/>
    </source>
</evidence>
<evidence type="ECO:0000313" key="6">
    <source>
        <dbReference type="EMBL" id="KAE9177100.1"/>
    </source>
</evidence>
<dbReference type="AlphaFoldDB" id="A0A6A3ZR38"/>
<comment type="caution">
    <text evidence="7">The sequence shown here is derived from an EMBL/GenBank/DDBJ whole genome shotgun (WGS) entry which is preliminary data.</text>
</comment>
<feature type="compositionally biased region" description="Basic and acidic residues" evidence="1">
    <location>
        <begin position="13"/>
        <end position="31"/>
    </location>
</feature>
<accession>A0A6A3ZR38</accession>
<dbReference type="EMBL" id="QXGD01000455">
    <property type="protein sequence ID" value="KAE9239144.1"/>
    <property type="molecule type" value="Genomic_DNA"/>
</dbReference>
<dbReference type="Proteomes" id="UP000488956">
    <property type="component" value="Unassembled WGS sequence"/>
</dbReference>
<evidence type="ECO:0000313" key="11">
    <source>
        <dbReference type="Proteomes" id="UP000441208"/>
    </source>
</evidence>
<evidence type="ECO:0000313" key="5">
    <source>
        <dbReference type="EMBL" id="KAE9128109.1"/>
    </source>
</evidence>
<sequence length="104" mass="11682">MQDRNPHMSSTAESKKAEKKPAVQSESKEEVRMKKSLAAFTKSIILSKGEEADKDYAWRTIALLVNQGSKFVDTNLAHVKTLCQVLADSYRERGVFPVQTRSIP</sequence>
<evidence type="ECO:0000313" key="13">
    <source>
        <dbReference type="Proteomes" id="UP000488956"/>
    </source>
</evidence>